<organism evidence="3 4">
    <name type="scientific">Actinoplanes lutulentus</name>
    <dbReference type="NCBI Taxonomy" id="1287878"/>
    <lineage>
        <taxon>Bacteria</taxon>
        <taxon>Bacillati</taxon>
        <taxon>Actinomycetota</taxon>
        <taxon>Actinomycetes</taxon>
        <taxon>Micromonosporales</taxon>
        <taxon>Micromonosporaceae</taxon>
        <taxon>Actinoplanes</taxon>
    </lineage>
</organism>
<evidence type="ECO:0000256" key="2">
    <source>
        <dbReference type="SAM" id="Phobius"/>
    </source>
</evidence>
<feature type="transmembrane region" description="Helical" evidence="2">
    <location>
        <begin position="138"/>
        <end position="163"/>
    </location>
</feature>
<feature type="compositionally biased region" description="Basic and acidic residues" evidence="1">
    <location>
        <begin position="96"/>
        <end position="115"/>
    </location>
</feature>
<proteinExistence type="predicted"/>
<accession>A0A327YYW7</accession>
<keyword evidence="2" id="KW-0472">Membrane</keyword>
<feature type="compositionally biased region" description="Polar residues" evidence="1">
    <location>
        <begin position="74"/>
        <end position="88"/>
    </location>
</feature>
<feature type="region of interest" description="Disordered" evidence="1">
    <location>
        <begin position="1"/>
        <end position="132"/>
    </location>
</feature>
<evidence type="ECO:0000313" key="3">
    <source>
        <dbReference type="EMBL" id="RAK26771.1"/>
    </source>
</evidence>
<protein>
    <submittedName>
        <fullName evidence="3">Uncharacterized protein</fullName>
    </submittedName>
</protein>
<reference evidence="3 4" key="1">
    <citation type="submission" date="2018-06" db="EMBL/GenBank/DDBJ databases">
        <title>Genomic Encyclopedia of Type Strains, Phase III (KMG-III): the genomes of soil and plant-associated and newly described type strains.</title>
        <authorList>
            <person name="Whitman W."/>
        </authorList>
    </citation>
    <scope>NUCLEOTIDE SEQUENCE [LARGE SCALE GENOMIC DNA]</scope>
    <source>
        <strain evidence="3 4">CGMCC 4.7090</strain>
    </source>
</reference>
<evidence type="ECO:0000313" key="4">
    <source>
        <dbReference type="Proteomes" id="UP000249341"/>
    </source>
</evidence>
<comment type="caution">
    <text evidence="3">The sequence shown here is derived from an EMBL/GenBank/DDBJ whole genome shotgun (WGS) entry which is preliminary data.</text>
</comment>
<gene>
    <name evidence="3" type="ORF">B0I29_126162</name>
</gene>
<evidence type="ECO:0000256" key="1">
    <source>
        <dbReference type="SAM" id="MobiDB-lite"/>
    </source>
</evidence>
<keyword evidence="2" id="KW-0812">Transmembrane</keyword>
<dbReference type="EMBL" id="QLMJ01000026">
    <property type="protein sequence ID" value="RAK26771.1"/>
    <property type="molecule type" value="Genomic_DNA"/>
</dbReference>
<keyword evidence="2" id="KW-1133">Transmembrane helix</keyword>
<name>A0A327YYW7_9ACTN</name>
<dbReference type="AlphaFoldDB" id="A0A327YYW7"/>
<dbReference type="Proteomes" id="UP000249341">
    <property type="component" value="Unassembled WGS sequence"/>
</dbReference>
<keyword evidence="4" id="KW-1185">Reference proteome</keyword>
<feature type="compositionally biased region" description="Low complexity" evidence="1">
    <location>
        <begin position="1"/>
        <end position="22"/>
    </location>
</feature>
<sequence length="322" mass="33717">MPAFRAADNPPANPNLPAENSPYPRRHTVIQGAPVQHIPVHHAPTHPPAHPPTHPPTRPPAHAPTRPPAHAPTQGTPVTAEHSNSPRNPGTPAAHTSHDRPWRTRDTDARTRESLFPEGPTEPLNAVKPQPTAQRRGGAAVVVAVVISVLALLISAVAGYFSWRAAGQNMAHQPAPVATVPVDRPPEPEEYPVAYAKEPLRVQVGCSAVIFLDLDEPRADAQEAVADLRYDSRCGDEPPRLSLGAGAQGGSQRNNADADAAGCLRAIRTSPLGPGADVEVKRGTALCVLTAGVPAVLALVEIIDVGGTGTAGLRATSWKVPA</sequence>
<feature type="compositionally biased region" description="Pro residues" evidence="1">
    <location>
        <begin position="45"/>
        <end position="70"/>
    </location>
</feature>